<accession>A0ABY5E2G9</accession>
<organism evidence="2 3">
    <name type="scientific">Arcobacter roscoffensis</name>
    <dbReference type="NCBI Taxonomy" id="2961520"/>
    <lineage>
        <taxon>Bacteria</taxon>
        <taxon>Pseudomonadati</taxon>
        <taxon>Campylobacterota</taxon>
        <taxon>Epsilonproteobacteria</taxon>
        <taxon>Campylobacterales</taxon>
        <taxon>Arcobacteraceae</taxon>
        <taxon>Arcobacter</taxon>
    </lineage>
</organism>
<gene>
    <name evidence="2" type="ORF">NJU99_14155</name>
</gene>
<dbReference type="InterPro" id="IPR055259">
    <property type="entry name" value="YkvP/CgeB_Glyco_trans-like"/>
</dbReference>
<dbReference type="Proteomes" id="UP001060012">
    <property type="component" value="Chromosome"/>
</dbReference>
<feature type="domain" description="Spore protein YkvP/CgeB glycosyl transferase-like" evidence="1">
    <location>
        <begin position="345"/>
        <end position="459"/>
    </location>
</feature>
<proteinExistence type="predicted"/>
<dbReference type="RefSeq" id="WP_254576555.1">
    <property type="nucleotide sequence ID" value="NZ_CP100595.1"/>
</dbReference>
<keyword evidence="3" id="KW-1185">Reference proteome</keyword>
<evidence type="ECO:0000313" key="3">
    <source>
        <dbReference type="Proteomes" id="UP001060012"/>
    </source>
</evidence>
<name>A0ABY5E2G9_9BACT</name>
<evidence type="ECO:0000313" key="2">
    <source>
        <dbReference type="EMBL" id="UTJ06376.1"/>
    </source>
</evidence>
<dbReference type="Pfam" id="PF13524">
    <property type="entry name" value="Glyco_trans_1_2"/>
    <property type="match status" value="1"/>
</dbReference>
<protein>
    <submittedName>
        <fullName evidence="2">DUF3880 domain-containing protein</fullName>
    </submittedName>
</protein>
<reference evidence="2" key="1">
    <citation type="submission" date="2022-07" db="EMBL/GenBank/DDBJ databases">
        <title>Arcobacter roscoffensis sp. nov., a marine bacterium isolated from coastal seawater collected from Roscoff, France.</title>
        <authorList>
            <person name="Pascual J."/>
            <person name="Lepeaux C."/>
            <person name="Methner A."/>
            <person name="Overmann J."/>
        </authorList>
    </citation>
    <scope>NUCLEOTIDE SEQUENCE</scope>
    <source>
        <strain evidence="2">ARW1-2F2</strain>
    </source>
</reference>
<dbReference type="SUPFAM" id="SSF53756">
    <property type="entry name" value="UDP-Glycosyltransferase/glycogen phosphorylase"/>
    <property type="match status" value="1"/>
</dbReference>
<evidence type="ECO:0000259" key="1">
    <source>
        <dbReference type="Pfam" id="PF13524"/>
    </source>
</evidence>
<dbReference type="EMBL" id="CP100595">
    <property type="protein sequence ID" value="UTJ06376.1"/>
    <property type="molecule type" value="Genomic_DNA"/>
</dbReference>
<sequence>MTKENKPLDTYFFSAEKALEIAKKQNRVETSVKMIDALQICYYASEKAIEDAPFNCIHVPLESVFDYFSSTTNRFPQAISFEDTEFSMVEQAELNAAFGEILGAAQEERRKLSQVYVKEIKEKHLDFKDEKLRVFIPACRETTVMQYVSKNIAEAFEKLGYKVYYHIQNELEDCNILSLFHNIWKFNPHIVVNINHLDNEHLNENTFNFSWFQDPMPIMYDKKKEITMRPRDYFFTLFEEYKDLLIKKGIDANRIKHQPFATNPKIFFKNNSIKKENKIVFLGSDYNFEEGIDFDDSCINDINNHIENNTLSEELITKYAREYGFEQSYFKTFLISSFVRRKVILWLCSLKDINIEVYGTDKWLNTPEVAPFYKGLLPYGPKMAEVYNSAKYSIAAHPLYRYQQRVIEMSACDCIPVIYNCPLVSDIFSHEENILSFSTFDELKECIGKEPQKNCTQIAEDISYEKMALSIIDTVEQQIKG</sequence>